<organism evidence="5 6">
    <name type="scientific">Adineta ricciae</name>
    <name type="common">Rotifer</name>
    <dbReference type="NCBI Taxonomy" id="249248"/>
    <lineage>
        <taxon>Eukaryota</taxon>
        <taxon>Metazoa</taxon>
        <taxon>Spiralia</taxon>
        <taxon>Gnathifera</taxon>
        <taxon>Rotifera</taxon>
        <taxon>Eurotatoria</taxon>
        <taxon>Bdelloidea</taxon>
        <taxon>Adinetida</taxon>
        <taxon>Adinetidae</taxon>
        <taxon>Adineta</taxon>
    </lineage>
</organism>
<reference evidence="5" key="1">
    <citation type="submission" date="2021-02" db="EMBL/GenBank/DDBJ databases">
        <authorList>
            <person name="Nowell W R."/>
        </authorList>
    </citation>
    <scope>NUCLEOTIDE SEQUENCE</scope>
</reference>
<dbReference type="SUPFAM" id="SSF53474">
    <property type="entry name" value="alpha/beta-Hydrolases"/>
    <property type="match status" value="1"/>
</dbReference>
<dbReference type="OrthoDB" id="433474at2759"/>
<evidence type="ECO:0000313" key="5">
    <source>
        <dbReference type="EMBL" id="CAF1379414.1"/>
    </source>
</evidence>
<evidence type="ECO:0000256" key="2">
    <source>
        <dbReference type="SAM" id="Phobius"/>
    </source>
</evidence>
<dbReference type="GO" id="GO:0016787">
    <property type="term" value="F:hydrolase activity"/>
    <property type="evidence" value="ECO:0007669"/>
    <property type="project" value="UniProtKB-KW"/>
</dbReference>
<keyword evidence="2" id="KW-0812">Transmembrane</keyword>
<protein>
    <recommendedName>
        <fullName evidence="3">BD-FAE-like domain-containing protein</fullName>
    </recommendedName>
</protein>
<evidence type="ECO:0000259" key="3">
    <source>
        <dbReference type="Pfam" id="PF20434"/>
    </source>
</evidence>
<dbReference type="Pfam" id="PF20434">
    <property type="entry name" value="BD-FAE"/>
    <property type="match status" value="1"/>
</dbReference>
<feature type="transmembrane region" description="Helical" evidence="2">
    <location>
        <begin position="12"/>
        <end position="38"/>
    </location>
</feature>
<dbReference type="Proteomes" id="UP000663852">
    <property type="component" value="Unassembled WGS sequence"/>
</dbReference>
<evidence type="ECO:0000313" key="6">
    <source>
        <dbReference type="Proteomes" id="UP000663828"/>
    </source>
</evidence>
<dbReference type="Gene3D" id="3.40.50.1820">
    <property type="entry name" value="alpha/beta hydrolase"/>
    <property type="match status" value="1"/>
</dbReference>
<evidence type="ECO:0000313" key="4">
    <source>
        <dbReference type="EMBL" id="CAF0769490.1"/>
    </source>
</evidence>
<accession>A0A815JLC0</accession>
<evidence type="ECO:0000256" key="1">
    <source>
        <dbReference type="ARBA" id="ARBA00022801"/>
    </source>
</evidence>
<dbReference type="EMBL" id="CAJNOJ010000008">
    <property type="protein sequence ID" value="CAF0769490.1"/>
    <property type="molecule type" value="Genomic_DNA"/>
</dbReference>
<comment type="caution">
    <text evidence="5">The sequence shown here is derived from an EMBL/GenBank/DDBJ whole genome shotgun (WGS) entry which is preliminary data.</text>
</comment>
<dbReference type="AlphaFoldDB" id="A0A815JLC0"/>
<keyword evidence="2" id="KW-0472">Membrane</keyword>
<dbReference type="InterPro" id="IPR050300">
    <property type="entry name" value="GDXG_lipolytic_enzyme"/>
</dbReference>
<gene>
    <name evidence="4" type="ORF">EDS130_LOCUS3226</name>
    <name evidence="5" type="ORF">XAT740_LOCUS32989</name>
</gene>
<keyword evidence="1" id="KW-0378">Hydrolase</keyword>
<proteinExistence type="predicted"/>
<dbReference type="InterPro" id="IPR049492">
    <property type="entry name" value="BD-FAE-like_dom"/>
</dbReference>
<dbReference type="InterPro" id="IPR029058">
    <property type="entry name" value="AB_hydrolase_fold"/>
</dbReference>
<feature type="domain" description="BD-FAE-like" evidence="3">
    <location>
        <begin position="168"/>
        <end position="360"/>
    </location>
</feature>
<feature type="transmembrane region" description="Helical" evidence="2">
    <location>
        <begin position="83"/>
        <end position="105"/>
    </location>
</feature>
<keyword evidence="6" id="KW-1185">Reference proteome</keyword>
<feature type="transmembrane region" description="Helical" evidence="2">
    <location>
        <begin position="50"/>
        <end position="71"/>
    </location>
</feature>
<dbReference type="Proteomes" id="UP000663828">
    <property type="component" value="Unassembled WGS sequence"/>
</dbReference>
<keyword evidence="2" id="KW-1133">Transmembrane helix</keyword>
<dbReference type="PANTHER" id="PTHR48081">
    <property type="entry name" value="AB HYDROLASE SUPERFAMILY PROTEIN C4A8.06C"/>
    <property type="match status" value="1"/>
</dbReference>
<dbReference type="EMBL" id="CAJNOR010003118">
    <property type="protein sequence ID" value="CAF1379414.1"/>
    <property type="molecule type" value="Genomic_DNA"/>
</dbReference>
<sequence>MDMKRLYSVEAIVSLLMVLIAYFISVRLVVLILLFLLALLNVCKAPTSTFWLVAVIVNEYSAIFIALTIITLSTGVQDGFCTLLGTVLGLIAVTLFFSPILRAYLISQSLSKDMKKAFTRDSNSSINSQPFPSNESFSVSKLFRFVLKMPYRTYTYVTYDDTSLTLDFYPASVSGKRPCVVVIHGGSWTSGDSKQLPELNSRLATAGYHVAAICYRLAPRWQYPTPIEDTKAALDYLRNHADELNINKENFVLLGRSAGGQIALLTAYKFKELGIKGAINFYGPADMVWGYFTPTNPLVLNSFRVLERYLGGSYYGLEEKYRDSSPIEFVTEATVPTLMFHGGLDPLVFDEHNYRLSRKLKEHNVPHYFLQLPWATHGFDYHLNGPGGQLSTYAIEYFLHVVTNQ</sequence>
<name>A0A815JLC0_ADIRI</name>